<dbReference type="Proteomes" id="UP000015605">
    <property type="component" value="Unassembled WGS sequence"/>
</dbReference>
<gene>
    <name evidence="1" type="ORF">N207_07940</name>
</gene>
<accession>T0F444</accession>
<reference evidence="1 2" key="1">
    <citation type="journal article" date="2013" name="Genome Announc.">
        <title>Multiple genome sequences of Helicobacter pylori strains of diverse disease and antibiotic resistance backgrounds from Malaysia.</title>
        <authorList>
            <person name="Rehvathy V."/>
            <person name="Tan M.H."/>
            <person name="Gunaletchumy S.P."/>
            <person name="Teh X."/>
            <person name="Wang S."/>
            <person name="Baybayan P."/>
            <person name="Singh S."/>
            <person name="Ashby M."/>
            <person name="Kaakoush N.O."/>
            <person name="Mitchell H.M."/>
            <person name="Croft L.J."/>
            <person name="Goh K.L."/>
            <person name="Loke M.F."/>
            <person name="Vadivelu J."/>
        </authorList>
    </citation>
    <scope>NUCLEOTIDE SEQUENCE [LARGE SCALE GENOMIC DNA]</scope>
    <source>
        <strain evidence="1 2">UM114</strain>
    </source>
</reference>
<comment type="caution">
    <text evidence="1">The sequence shown here is derived from an EMBL/GenBank/DDBJ whole genome shotgun (WGS) entry which is preliminary data.</text>
</comment>
<dbReference type="AlphaFoldDB" id="T0F444"/>
<proteinExistence type="predicted"/>
<evidence type="ECO:0000313" key="1">
    <source>
        <dbReference type="EMBL" id="EPZ92871.1"/>
    </source>
</evidence>
<name>T0F444_HELPX</name>
<dbReference type="EMBL" id="AUSS01000016">
    <property type="protein sequence ID" value="EPZ92871.1"/>
    <property type="molecule type" value="Genomic_DNA"/>
</dbReference>
<evidence type="ECO:0000313" key="2">
    <source>
        <dbReference type="Proteomes" id="UP000015605"/>
    </source>
</evidence>
<dbReference type="PATRIC" id="fig|1355531.3.peg.906"/>
<protein>
    <submittedName>
        <fullName evidence="1">Uncharacterized protein</fullName>
    </submittedName>
</protein>
<organism evidence="1 2">
    <name type="scientific">Helicobacter pylori UM114</name>
    <dbReference type="NCBI Taxonomy" id="1355531"/>
    <lineage>
        <taxon>Bacteria</taxon>
        <taxon>Pseudomonadati</taxon>
        <taxon>Campylobacterota</taxon>
        <taxon>Epsilonproteobacteria</taxon>
        <taxon>Campylobacterales</taxon>
        <taxon>Helicobacteraceae</taxon>
        <taxon>Helicobacter</taxon>
    </lineage>
</organism>
<sequence>MFLPFLIFHGKLLFRIYPHNCAYGGVRFTTIFPHLKNALSKTIKE</sequence>